<dbReference type="AlphaFoldDB" id="A0A8H6VPW3"/>
<keyword evidence="2" id="KW-0812">Transmembrane</keyword>
<proteinExistence type="predicted"/>
<keyword evidence="4" id="KW-1185">Reference proteome</keyword>
<evidence type="ECO:0000256" key="2">
    <source>
        <dbReference type="SAM" id="Phobius"/>
    </source>
</evidence>
<organism evidence="3 4">
    <name type="scientific">Mycena indigotica</name>
    <dbReference type="NCBI Taxonomy" id="2126181"/>
    <lineage>
        <taxon>Eukaryota</taxon>
        <taxon>Fungi</taxon>
        <taxon>Dikarya</taxon>
        <taxon>Basidiomycota</taxon>
        <taxon>Agaricomycotina</taxon>
        <taxon>Agaricomycetes</taxon>
        <taxon>Agaricomycetidae</taxon>
        <taxon>Agaricales</taxon>
        <taxon>Marasmiineae</taxon>
        <taxon>Mycenaceae</taxon>
        <taxon>Mycena</taxon>
    </lineage>
</organism>
<evidence type="ECO:0000313" key="4">
    <source>
        <dbReference type="Proteomes" id="UP000636479"/>
    </source>
</evidence>
<dbReference type="Proteomes" id="UP000636479">
    <property type="component" value="Unassembled WGS sequence"/>
</dbReference>
<name>A0A8H6VPW3_9AGAR</name>
<gene>
    <name evidence="3" type="ORF">MIND_01344300</name>
</gene>
<dbReference type="OrthoDB" id="3259181at2759"/>
<keyword evidence="2" id="KW-0472">Membrane</keyword>
<evidence type="ECO:0000256" key="1">
    <source>
        <dbReference type="SAM" id="MobiDB-lite"/>
    </source>
</evidence>
<keyword evidence="2" id="KW-1133">Transmembrane helix</keyword>
<dbReference type="GeneID" id="59352401"/>
<dbReference type="RefSeq" id="XP_037213441.1">
    <property type="nucleotide sequence ID" value="XM_037369885.1"/>
</dbReference>
<protein>
    <submittedName>
        <fullName evidence="3">Uncharacterized protein</fullName>
    </submittedName>
</protein>
<feature type="compositionally biased region" description="Acidic residues" evidence="1">
    <location>
        <begin position="300"/>
        <end position="311"/>
    </location>
</feature>
<feature type="region of interest" description="Disordered" evidence="1">
    <location>
        <begin position="253"/>
        <end position="387"/>
    </location>
</feature>
<feature type="compositionally biased region" description="Basic residues" evidence="1">
    <location>
        <begin position="261"/>
        <end position="274"/>
    </location>
</feature>
<reference evidence="3" key="1">
    <citation type="submission" date="2020-05" db="EMBL/GenBank/DDBJ databases">
        <title>Mycena genomes resolve the evolution of fungal bioluminescence.</title>
        <authorList>
            <person name="Tsai I.J."/>
        </authorList>
    </citation>
    <scope>NUCLEOTIDE SEQUENCE</scope>
    <source>
        <strain evidence="3">171206Taipei</strain>
    </source>
</reference>
<comment type="caution">
    <text evidence="3">The sequence shown here is derived from an EMBL/GenBank/DDBJ whole genome shotgun (WGS) entry which is preliminary data.</text>
</comment>
<feature type="compositionally biased region" description="Low complexity" evidence="1">
    <location>
        <begin position="329"/>
        <end position="340"/>
    </location>
</feature>
<accession>A0A8H6VPW3</accession>
<sequence length="546" mass="60913">MRSTRSVVGINTGHKFASRDVEEQSLQPQFTKYAHSVLACSSRHALVYRADVWFAIFVLLVSLPAASLFVGLRLTPSTILPNQDAAKIFSLGVTLLAVYFTTLLLVIAQSRWPLFFQLHRLLWSSESRPRKRWHWSNMSSRRLRRLVRLDVATIFVMGADRASVPIFVAGDTTVGDIIQTLRNRRLIPHSSKYHALYLHGRLSRLPELATMQELGTTALSHFDLRVRVLGGSGRPRRDGNGARMAEIFAAEHVQEDGEPKKKTKRRRGKPRKASSKAAEKVNVEGNDSDDLDGDFTGSDTSDDQSESDSDSDIQVVEPVTNAEMADLLSGSSKTVGASSSGRKKRKASDRAEKPPAKKRNTSDTAPPPAPDDEPLPATKAAETKTVKASRERTAVAFLFFERVELNAKGQAGLDGDRHFRCLHGDHKVITITKKMKSSTNGLVGYLKSHAPPMYRLQQILAERAREDPAVTGRSNEPTTEEIEIAQGRRTFDEVSEESYLARLRQGQPTLSETISRQKARAWDQREFERLLAEWVAECDQPFDETA</sequence>
<evidence type="ECO:0000313" key="3">
    <source>
        <dbReference type="EMBL" id="KAF7289712.1"/>
    </source>
</evidence>
<dbReference type="EMBL" id="JACAZF010000016">
    <property type="protein sequence ID" value="KAF7289712.1"/>
    <property type="molecule type" value="Genomic_DNA"/>
</dbReference>
<feature type="transmembrane region" description="Helical" evidence="2">
    <location>
        <begin position="86"/>
        <end position="108"/>
    </location>
</feature>
<feature type="transmembrane region" description="Helical" evidence="2">
    <location>
        <begin position="52"/>
        <end position="74"/>
    </location>
</feature>